<dbReference type="AlphaFoldDB" id="A0A413UXX1"/>
<sequence length="490" mass="54818">MTNRILKKSSLTALLPFLFILGMTACGGDNHSNTDDNGSGSDGNETMIGPIKTVSYISTNDLFPNPERGFYRYTDSKGTPALSEQTLREYRQNNSSLIYRLYYLKDFKNAPISDAFLSQIRQDMGVARKAGIKIILRFAYSIAMDEPDAPLSVILQHLDQLKPILQENKDVIAVLQAGFIGSWGEWYYTTNNLNNDAARKTIIDKILEVLPVERTIQVRTPNYKRNYIGVKTAIQAGDAFSNKAVARIGHHNDCFMASVDDYGTYTDAAVDKSYLNTEGLYVPIGGETCPPDGVDPADCEKAQAEMRNLRWSYLNEDYYKGVNDTWITGGCMDGIIREMGYRLVLQKGEFSEKHAPGSELYANITLQNLGYAPPFNPRKVELILRSKDGKTTYVASLPDDPRKWQPYKSATINAKVALPTDLAVGDYNLYLYLPDPEDSIHDRPEYAIRLGNKDCWEAETGYNDLNIDIQVSASSDLPASQSSIKFTLKK</sequence>
<evidence type="ECO:0000256" key="1">
    <source>
        <dbReference type="SAM" id="SignalP"/>
    </source>
</evidence>
<evidence type="ECO:0000313" key="4">
    <source>
        <dbReference type="EMBL" id="KAB5279205.1"/>
    </source>
</evidence>
<dbReference type="InterPro" id="IPR032267">
    <property type="entry name" value="DUF4832"/>
</dbReference>
<proteinExistence type="predicted"/>
<accession>A0A413UXX1</accession>
<dbReference type="Proteomes" id="UP000440773">
    <property type="component" value="Unassembled WGS sequence"/>
</dbReference>
<evidence type="ECO:0000259" key="2">
    <source>
        <dbReference type="Pfam" id="PF16116"/>
    </source>
</evidence>
<evidence type="ECO:0000313" key="6">
    <source>
        <dbReference type="Proteomes" id="UP000283482"/>
    </source>
</evidence>
<dbReference type="EMBL" id="QSGN01000044">
    <property type="protein sequence ID" value="RHB25314.1"/>
    <property type="molecule type" value="Genomic_DNA"/>
</dbReference>
<name>A0A413UXX1_BACSE</name>
<dbReference type="Pfam" id="PF16173">
    <property type="entry name" value="DUF4874"/>
    <property type="match status" value="1"/>
</dbReference>
<gene>
    <name evidence="5" type="ORF">DW889_14130</name>
    <name evidence="4" type="ORF">F9962_16560</name>
</gene>
<protein>
    <submittedName>
        <fullName evidence="5">DUF4832 domain-containing protein</fullName>
    </submittedName>
</protein>
<dbReference type="RefSeq" id="WP_016660853.1">
    <property type="nucleotide sequence ID" value="NZ_AP031449.1"/>
</dbReference>
<feature type="domain" description="DUF4874" evidence="3">
    <location>
        <begin position="65"/>
        <end position="223"/>
    </location>
</feature>
<feature type="chain" id="PRO_5036104567" evidence="1">
    <location>
        <begin position="28"/>
        <end position="490"/>
    </location>
</feature>
<feature type="signal peptide" evidence="1">
    <location>
        <begin position="1"/>
        <end position="27"/>
    </location>
</feature>
<evidence type="ECO:0000259" key="3">
    <source>
        <dbReference type="Pfam" id="PF16173"/>
    </source>
</evidence>
<organism evidence="5 6">
    <name type="scientific">Bacteroides stercoris</name>
    <dbReference type="NCBI Taxonomy" id="46506"/>
    <lineage>
        <taxon>Bacteria</taxon>
        <taxon>Pseudomonadati</taxon>
        <taxon>Bacteroidota</taxon>
        <taxon>Bacteroidia</taxon>
        <taxon>Bacteroidales</taxon>
        <taxon>Bacteroidaceae</taxon>
        <taxon>Bacteroides</taxon>
    </lineage>
</organism>
<dbReference type="PROSITE" id="PS51257">
    <property type="entry name" value="PROKAR_LIPOPROTEIN"/>
    <property type="match status" value="1"/>
</dbReference>
<dbReference type="Proteomes" id="UP000283482">
    <property type="component" value="Unassembled WGS sequence"/>
</dbReference>
<reference evidence="5 6" key="1">
    <citation type="submission" date="2018-08" db="EMBL/GenBank/DDBJ databases">
        <title>A genome reference for cultivated species of the human gut microbiota.</title>
        <authorList>
            <person name="Zou Y."/>
            <person name="Xue W."/>
            <person name="Luo G."/>
        </authorList>
    </citation>
    <scope>NUCLEOTIDE SEQUENCE [LARGE SCALE GENOMIC DNA]</scope>
    <source>
        <strain evidence="5 6">AM40-34</strain>
    </source>
</reference>
<dbReference type="Pfam" id="PF16116">
    <property type="entry name" value="DUF4832"/>
    <property type="match status" value="1"/>
</dbReference>
<comment type="caution">
    <text evidence="5">The sequence shown here is derived from an EMBL/GenBank/DDBJ whole genome shotgun (WGS) entry which is preliminary data.</text>
</comment>
<dbReference type="InterPro" id="IPR032379">
    <property type="entry name" value="DUF4874"/>
</dbReference>
<evidence type="ECO:0000313" key="5">
    <source>
        <dbReference type="EMBL" id="RHB25314.1"/>
    </source>
</evidence>
<feature type="domain" description="DUF4832" evidence="2">
    <location>
        <begin position="247"/>
        <end position="452"/>
    </location>
</feature>
<evidence type="ECO:0000313" key="7">
    <source>
        <dbReference type="Proteomes" id="UP000440773"/>
    </source>
</evidence>
<dbReference type="EMBL" id="WCLP01000059">
    <property type="protein sequence ID" value="KAB5279205.1"/>
    <property type="molecule type" value="Genomic_DNA"/>
</dbReference>
<keyword evidence="1" id="KW-0732">Signal</keyword>
<reference evidence="4 7" key="2">
    <citation type="journal article" date="2019" name="Nat. Med.">
        <title>A library of human gut bacterial isolates paired with longitudinal multiomics data enables mechanistic microbiome research.</title>
        <authorList>
            <person name="Poyet M."/>
            <person name="Groussin M."/>
            <person name="Gibbons S.M."/>
            <person name="Avila-Pacheco J."/>
            <person name="Jiang X."/>
            <person name="Kearney S.M."/>
            <person name="Perrotta A.R."/>
            <person name="Berdy B."/>
            <person name="Zhao S."/>
            <person name="Lieberman T.D."/>
            <person name="Swanson P.K."/>
            <person name="Smith M."/>
            <person name="Roesemann S."/>
            <person name="Alexander J.E."/>
            <person name="Rich S.A."/>
            <person name="Livny J."/>
            <person name="Vlamakis H."/>
            <person name="Clish C."/>
            <person name="Bullock K."/>
            <person name="Deik A."/>
            <person name="Scott J."/>
            <person name="Pierce K.A."/>
            <person name="Xavier R.J."/>
            <person name="Alm E.J."/>
        </authorList>
    </citation>
    <scope>NUCLEOTIDE SEQUENCE [LARGE SCALE GENOMIC DNA]</scope>
    <source>
        <strain evidence="4 7">BIOML-A17</strain>
    </source>
</reference>